<keyword evidence="2" id="KW-0732">Signal</keyword>
<gene>
    <name evidence="3" type="ORF">DdX_21034</name>
</gene>
<accession>A0AAD4QVM0</accession>
<keyword evidence="4" id="KW-1185">Reference proteome</keyword>
<name>A0AAD4QVM0_9BILA</name>
<organism evidence="3 4">
    <name type="scientific">Ditylenchus destructor</name>
    <dbReference type="NCBI Taxonomy" id="166010"/>
    <lineage>
        <taxon>Eukaryota</taxon>
        <taxon>Metazoa</taxon>
        <taxon>Ecdysozoa</taxon>
        <taxon>Nematoda</taxon>
        <taxon>Chromadorea</taxon>
        <taxon>Rhabditida</taxon>
        <taxon>Tylenchina</taxon>
        <taxon>Tylenchomorpha</taxon>
        <taxon>Sphaerularioidea</taxon>
        <taxon>Anguinidae</taxon>
        <taxon>Anguininae</taxon>
        <taxon>Ditylenchus</taxon>
    </lineage>
</organism>
<evidence type="ECO:0000256" key="2">
    <source>
        <dbReference type="SAM" id="SignalP"/>
    </source>
</evidence>
<evidence type="ECO:0000313" key="4">
    <source>
        <dbReference type="Proteomes" id="UP001201812"/>
    </source>
</evidence>
<evidence type="ECO:0000256" key="1">
    <source>
        <dbReference type="SAM" id="MobiDB-lite"/>
    </source>
</evidence>
<sequence length="117" mass="12964">MNTTCLALCAVIVINFIVPPIAAEYRCPSPYNKRNYHPTPLLPLVGCDINDKNSCRHLDTAAHCLPLEIVEEDPPVMQVLLQALNGCCKLNVQDNVQHSHKRDKAHKRSGVAVAGRR</sequence>
<feature type="chain" id="PRO_5042239609" evidence="2">
    <location>
        <begin position="24"/>
        <end position="117"/>
    </location>
</feature>
<dbReference type="Proteomes" id="UP001201812">
    <property type="component" value="Unassembled WGS sequence"/>
</dbReference>
<feature type="region of interest" description="Disordered" evidence="1">
    <location>
        <begin position="97"/>
        <end position="117"/>
    </location>
</feature>
<proteinExistence type="predicted"/>
<feature type="signal peptide" evidence="2">
    <location>
        <begin position="1"/>
        <end position="23"/>
    </location>
</feature>
<dbReference type="EMBL" id="JAKKPZ010000713">
    <property type="protein sequence ID" value="KAI1692803.1"/>
    <property type="molecule type" value="Genomic_DNA"/>
</dbReference>
<comment type="caution">
    <text evidence="3">The sequence shown here is derived from an EMBL/GenBank/DDBJ whole genome shotgun (WGS) entry which is preliminary data.</text>
</comment>
<evidence type="ECO:0000313" key="3">
    <source>
        <dbReference type="EMBL" id="KAI1692803.1"/>
    </source>
</evidence>
<dbReference type="AlphaFoldDB" id="A0AAD4QVM0"/>
<protein>
    <submittedName>
        <fullName evidence="3">Uncharacterized protein</fullName>
    </submittedName>
</protein>
<feature type="compositionally biased region" description="Basic residues" evidence="1">
    <location>
        <begin position="98"/>
        <end position="117"/>
    </location>
</feature>
<reference evidence="3" key="1">
    <citation type="submission" date="2022-01" db="EMBL/GenBank/DDBJ databases">
        <title>Genome Sequence Resource for Two Populations of Ditylenchus destructor, the Migratory Endoparasitic Phytonematode.</title>
        <authorList>
            <person name="Zhang H."/>
            <person name="Lin R."/>
            <person name="Xie B."/>
        </authorList>
    </citation>
    <scope>NUCLEOTIDE SEQUENCE</scope>
    <source>
        <strain evidence="3">BazhouSP</strain>
    </source>
</reference>